<dbReference type="PROSITE" id="PS00211">
    <property type="entry name" value="ABC_TRANSPORTER_1"/>
    <property type="match status" value="1"/>
</dbReference>
<dbReference type="EC" id="7.6.2.11" evidence="8"/>
<dbReference type="InterPro" id="IPR013611">
    <property type="entry name" value="Transp-assoc_OB_typ2"/>
</dbReference>
<comment type="similarity">
    <text evidence="8">Belongs to the ABC transporter superfamily. Spermidine/putrescine importer (TC 3.A.1.11.1) family.</text>
</comment>
<comment type="subunit">
    <text evidence="8">The complex is composed of two ATP-binding proteins (PotA), two transmembrane proteins (PotB and PotC) and a solute-binding protein (PotD).</text>
</comment>
<name>A0ABV7BVX1_9PROT</name>
<evidence type="ECO:0000259" key="10">
    <source>
        <dbReference type="PROSITE" id="PS50893"/>
    </source>
</evidence>
<evidence type="ECO:0000256" key="9">
    <source>
        <dbReference type="SAM" id="MobiDB-lite"/>
    </source>
</evidence>
<evidence type="ECO:0000256" key="3">
    <source>
        <dbReference type="ARBA" id="ARBA00022519"/>
    </source>
</evidence>
<organism evidence="11 12">
    <name type="scientific">Falsiroseomonas tokyonensis</name>
    <dbReference type="NCBI Taxonomy" id="430521"/>
    <lineage>
        <taxon>Bacteria</taxon>
        <taxon>Pseudomonadati</taxon>
        <taxon>Pseudomonadota</taxon>
        <taxon>Alphaproteobacteria</taxon>
        <taxon>Acetobacterales</taxon>
        <taxon>Roseomonadaceae</taxon>
        <taxon>Falsiroseomonas</taxon>
    </lineage>
</organism>
<protein>
    <recommendedName>
        <fullName evidence="8">Spermidine/putrescine import ATP-binding protein PotA</fullName>
        <ecNumber evidence="8">7.6.2.11</ecNumber>
    </recommendedName>
</protein>
<dbReference type="NCBIfam" id="TIGR01187">
    <property type="entry name" value="potA"/>
    <property type="match status" value="1"/>
</dbReference>
<keyword evidence="4 8" id="KW-0547">Nucleotide-binding</keyword>
<dbReference type="Pfam" id="PF00005">
    <property type="entry name" value="ABC_tran"/>
    <property type="match status" value="1"/>
</dbReference>
<evidence type="ECO:0000256" key="4">
    <source>
        <dbReference type="ARBA" id="ARBA00022741"/>
    </source>
</evidence>
<keyword evidence="3" id="KW-0997">Cell inner membrane</keyword>
<dbReference type="PANTHER" id="PTHR42781:SF5">
    <property type="entry name" value="PUTRESCINE TRANSPORT ATP-BINDING PROTEIN POTG"/>
    <property type="match status" value="1"/>
</dbReference>
<evidence type="ECO:0000256" key="1">
    <source>
        <dbReference type="ARBA" id="ARBA00022448"/>
    </source>
</evidence>
<evidence type="ECO:0000256" key="7">
    <source>
        <dbReference type="ARBA" id="ARBA00023136"/>
    </source>
</evidence>
<keyword evidence="7 8" id="KW-0472">Membrane</keyword>
<evidence type="ECO:0000256" key="8">
    <source>
        <dbReference type="RuleBase" id="RU364083"/>
    </source>
</evidence>
<dbReference type="InterPro" id="IPR050093">
    <property type="entry name" value="ABC_SmlMolc_Importer"/>
</dbReference>
<evidence type="ECO:0000256" key="2">
    <source>
        <dbReference type="ARBA" id="ARBA00022475"/>
    </source>
</evidence>
<dbReference type="GO" id="GO:0005524">
    <property type="term" value="F:ATP binding"/>
    <property type="evidence" value="ECO:0007669"/>
    <property type="project" value="UniProtKB-KW"/>
</dbReference>
<comment type="caution">
    <text evidence="11">The sequence shown here is derived from an EMBL/GenBank/DDBJ whole genome shotgun (WGS) entry which is preliminary data.</text>
</comment>
<evidence type="ECO:0000256" key="5">
    <source>
        <dbReference type="ARBA" id="ARBA00022840"/>
    </source>
</evidence>
<evidence type="ECO:0000313" key="11">
    <source>
        <dbReference type="EMBL" id="MFC3000826.1"/>
    </source>
</evidence>
<dbReference type="InterPro" id="IPR017871">
    <property type="entry name" value="ABC_transporter-like_CS"/>
</dbReference>
<keyword evidence="6 8" id="KW-1278">Translocase</keyword>
<proteinExistence type="inferred from homology"/>
<keyword evidence="1 8" id="KW-0813">Transport</keyword>
<reference evidence="12" key="1">
    <citation type="journal article" date="2019" name="Int. J. Syst. Evol. Microbiol.">
        <title>The Global Catalogue of Microorganisms (GCM) 10K type strain sequencing project: providing services to taxonomists for standard genome sequencing and annotation.</title>
        <authorList>
            <consortium name="The Broad Institute Genomics Platform"/>
            <consortium name="The Broad Institute Genome Sequencing Center for Infectious Disease"/>
            <person name="Wu L."/>
            <person name="Ma J."/>
        </authorList>
    </citation>
    <scope>NUCLEOTIDE SEQUENCE [LARGE SCALE GENOMIC DNA]</scope>
    <source>
        <strain evidence="12">CGMCC 1.16855</strain>
    </source>
</reference>
<evidence type="ECO:0000256" key="6">
    <source>
        <dbReference type="ARBA" id="ARBA00022967"/>
    </source>
</evidence>
<evidence type="ECO:0000313" key="12">
    <source>
        <dbReference type="Proteomes" id="UP001595420"/>
    </source>
</evidence>
<dbReference type="EMBL" id="JBHRSB010000003">
    <property type="protein sequence ID" value="MFC3000826.1"/>
    <property type="molecule type" value="Genomic_DNA"/>
</dbReference>
<keyword evidence="2 8" id="KW-1003">Cell membrane</keyword>
<sequence>MSPSERPFGPTSLAEKPGAAEPWRDPSAEPFLRIEKVTKRFGDFVALDEVSLPIYRGELFALLGGSGSGKSTLLRCLAGFLEPDAGRIVLDGQDMAGVAPYARPVNMMFQSYALFPHMTVAQNIGFGLKQEGAAKPVITARVAEMLAMVKMEGFGDRKPAALSGGQRARVALARALAKRPKLLLLDEPLSALDKNLREATQFELINIQERTGTTFVIVTHDQEEAMTMATRLAVMDRGTLAQVGTPSEVYEFPNSRFTAEFLGTANILEGVVEGVEAEGVRIGSSELDFDILAEPAASKPLGSRVFVALRPERMRIERTAPGSAPGDNRLVGRVRDIGYYGDFFVYHVVLENGKEVRVSQPNLRRRTERPVDWEDTVAVTWDRQASMVLPE</sequence>
<dbReference type="InterPro" id="IPR003593">
    <property type="entry name" value="AAA+_ATPase"/>
</dbReference>
<dbReference type="InterPro" id="IPR005893">
    <property type="entry name" value="PotA-like"/>
</dbReference>
<accession>A0ABV7BVX1</accession>
<dbReference type="Pfam" id="PF08402">
    <property type="entry name" value="TOBE_2"/>
    <property type="match status" value="1"/>
</dbReference>
<gene>
    <name evidence="8" type="primary">potA</name>
    <name evidence="11" type="ORF">ACFOD3_13045</name>
</gene>
<comment type="catalytic activity">
    <reaction evidence="8">
        <text>ATP + H2O + polyamine-[polyamine-binding protein]Side 1 = ADP + phosphate + polyamineSide 2 + [polyamine-binding protein]Side 1.</text>
        <dbReference type="EC" id="7.6.2.11"/>
    </reaction>
</comment>
<feature type="domain" description="ABC transporter" evidence="10">
    <location>
        <begin position="32"/>
        <end position="262"/>
    </location>
</feature>
<feature type="region of interest" description="Disordered" evidence="9">
    <location>
        <begin position="1"/>
        <end position="26"/>
    </location>
</feature>
<dbReference type="SMART" id="SM00382">
    <property type="entry name" value="AAA"/>
    <property type="match status" value="1"/>
</dbReference>
<dbReference type="RefSeq" id="WP_216836893.1">
    <property type="nucleotide sequence ID" value="NZ_JAFNJS010000003.1"/>
</dbReference>
<keyword evidence="5 8" id="KW-0067">ATP-binding</keyword>
<dbReference type="InterPro" id="IPR003439">
    <property type="entry name" value="ABC_transporter-like_ATP-bd"/>
</dbReference>
<dbReference type="PANTHER" id="PTHR42781">
    <property type="entry name" value="SPERMIDINE/PUTRESCINE IMPORT ATP-BINDING PROTEIN POTA"/>
    <property type="match status" value="1"/>
</dbReference>
<dbReference type="Proteomes" id="UP001595420">
    <property type="component" value="Unassembled WGS sequence"/>
</dbReference>
<comment type="function">
    <text evidence="8">Part of the ABC transporter complex PotABCD involved in spermidine/putrescine import. Responsible for energy coupling to the transport system.</text>
</comment>
<dbReference type="PROSITE" id="PS50893">
    <property type="entry name" value="ABC_TRANSPORTER_2"/>
    <property type="match status" value="1"/>
</dbReference>
<keyword evidence="12" id="KW-1185">Reference proteome</keyword>